<dbReference type="PANTHER" id="PTHR40469">
    <property type="entry name" value="SECRETED GLYCOSYL HYDROLASE"/>
    <property type="match status" value="1"/>
</dbReference>
<protein>
    <submittedName>
        <fullName evidence="5">Trehalose utilization</fullName>
    </submittedName>
</protein>
<name>A0A5C5V2J8_9BACT</name>
<dbReference type="GO" id="GO:0016787">
    <property type="term" value="F:hydrolase activity"/>
    <property type="evidence" value="ECO:0007669"/>
    <property type="project" value="InterPro"/>
</dbReference>
<reference evidence="5 6" key="1">
    <citation type="submission" date="2019-02" db="EMBL/GenBank/DDBJ databases">
        <title>Deep-cultivation of Planctomycetes and their phenomic and genomic characterization uncovers novel biology.</title>
        <authorList>
            <person name="Wiegand S."/>
            <person name="Jogler M."/>
            <person name="Boedeker C."/>
            <person name="Pinto D."/>
            <person name="Vollmers J."/>
            <person name="Rivas-Marin E."/>
            <person name="Kohn T."/>
            <person name="Peeters S.H."/>
            <person name="Heuer A."/>
            <person name="Rast P."/>
            <person name="Oberbeckmann S."/>
            <person name="Bunk B."/>
            <person name="Jeske O."/>
            <person name="Meyerdierks A."/>
            <person name="Storesund J.E."/>
            <person name="Kallscheuer N."/>
            <person name="Luecker S."/>
            <person name="Lage O.M."/>
            <person name="Pohl T."/>
            <person name="Merkel B.J."/>
            <person name="Hornburger P."/>
            <person name="Mueller R.-W."/>
            <person name="Bruemmer F."/>
            <person name="Labrenz M."/>
            <person name="Spormann A.M."/>
            <person name="Op Den Camp H."/>
            <person name="Overmann J."/>
            <person name="Amann R."/>
            <person name="Jetten M.S.M."/>
            <person name="Mascher T."/>
            <person name="Medema M.H."/>
            <person name="Devos D.P."/>
            <person name="Kaster A.-K."/>
            <person name="Ovreas L."/>
            <person name="Rohde M."/>
            <person name="Galperin M.Y."/>
            <person name="Jogler C."/>
        </authorList>
    </citation>
    <scope>NUCLEOTIDE SEQUENCE [LARGE SCALE GENOMIC DNA]</scope>
    <source>
        <strain evidence="5 6">Enr8</strain>
    </source>
</reference>
<evidence type="ECO:0000259" key="4">
    <source>
        <dbReference type="Pfam" id="PF06439"/>
    </source>
</evidence>
<evidence type="ECO:0000256" key="1">
    <source>
        <dbReference type="SAM" id="MobiDB-lite"/>
    </source>
</evidence>
<dbReference type="PANTHER" id="PTHR40469:SF2">
    <property type="entry name" value="GALACTOSE-BINDING DOMAIN-LIKE SUPERFAMILY PROTEIN"/>
    <property type="match status" value="1"/>
</dbReference>
<dbReference type="Gene3D" id="3.40.50.880">
    <property type="match status" value="1"/>
</dbReference>
<organism evidence="5 6">
    <name type="scientific">Blastopirellula retiformator</name>
    <dbReference type="NCBI Taxonomy" id="2527970"/>
    <lineage>
        <taxon>Bacteria</taxon>
        <taxon>Pseudomonadati</taxon>
        <taxon>Planctomycetota</taxon>
        <taxon>Planctomycetia</taxon>
        <taxon>Pirellulales</taxon>
        <taxon>Pirellulaceae</taxon>
        <taxon>Blastopirellula</taxon>
    </lineage>
</organism>
<sequence length="507" mass="55686" precursor="true">MKKSPGLLLLVAIFATTSMLSVAAAEDGFKPIFDGKTLNGWRGKEQFWSVQDGAITGQTTSDNPTKGNTFLIWDQGTVDDFELKLKYKIVGGNSGIQYRSTDLGDFVVKGYQADIDSGDTYSGINYEERGRGIIANRGITATIQDGKDGRKEERFADSAEIQKKVKKEDWNEYHIVAKGNHLTHYINGVKTSEVIDEGEKDSRTSGILALQLHAGPPMTVQFKDIELKRTKLEGDKKKVVFVPGMPSHGWGQHEHSGGCHLLMIALMENVPNIEASIYPGGWPADPTAFDNADAVVVYCDGGPRHLLNPHLDQFDKLMKEGVGLACIHYGVETPKGEPGDKFVDWIGGYFETDYSVNPHWTADFKALPDHPVANGVKPFSINDEWYYNMRFREDMEGVTPILSAIPPKSTLDRPDGPHSGNPHVRAMIGQPQHVAWVAERPDGGRGFGFTGGHFHSNWGEDNFRKVVLNAIVWVAGDEVPAGGVASKSLTKDDLEGLLGPNPKKKSN</sequence>
<dbReference type="RefSeq" id="WP_186767626.1">
    <property type="nucleotide sequence ID" value="NZ_SJPF01000003.1"/>
</dbReference>
<proteinExistence type="predicted"/>
<dbReference type="AlphaFoldDB" id="A0A5C5V2J8"/>
<feature type="domain" description="3-keto-alpha-glucoside-1,2-lyase/3-keto-2-hydroxy-glucal hydratase" evidence="4">
    <location>
        <begin position="28"/>
        <end position="228"/>
    </location>
</feature>
<dbReference type="InterPro" id="IPR029062">
    <property type="entry name" value="Class_I_gatase-like"/>
</dbReference>
<dbReference type="SUPFAM" id="SSF52317">
    <property type="entry name" value="Class I glutamine amidotransferase-like"/>
    <property type="match status" value="1"/>
</dbReference>
<dbReference type="Pfam" id="PF06439">
    <property type="entry name" value="3keto-disac_hyd"/>
    <property type="match status" value="1"/>
</dbReference>
<dbReference type="Proteomes" id="UP000318878">
    <property type="component" value="Unassembled WGS sequence"/>
</dbReference>
<gene>
    <name evidence="5" type="ORF">Enr8_26300</name>
</gene>
<evidence type="ECO:0000313" key="5">
    <source>
        <dbReference type="EMBL" id="TWT32824.1"/>
    </source>
</evidence>
<feature type="signal peptide" evidence="2">
    <location>
        <begin position="1"/>
        <end position="24"/>
    </location>
</feature>
<keyword evidence="2" id="KW-0732">Signal</keyword>
<dbReference type="Pfam" id="PF06283">
    <property type="entry name" value="ThuA"/>
    <property type="match status" value="1"/>
</dbReference>
<feature type="chain" id="PRO_5023061922" evidence="2">
    <location>
        <begin position="25"/>
        <end position="507"/>
    </location>
</feature>
<evidence type="ECO:0000313" key="6">
    <source>
        <dbReference type="Proteomes" id="UP000318878"/>
    </source>
</evidence>
<dbReference type="EMBL" id="SJPF01000003">
    <property type="protein sequence ID" value="TWT32824.1"/>
    <property type="molecule type" value="Genomic_DNA"/>
</dbReference>
<comment type="caution">
    <text evidence="5">The sequence shown here is derived from an EMBL/GenBank/DDBJ whole genome shotgun (WGS) entry which is preliminary data.</text>
</comment>
<feature type="domain" description="ThuA-like" evidence="3">
    <location>
        <begin position="291"/>
        <end position="474"/>
    </location>
</feature>
<dbReference type="Gene3D" id="2.60.120.560">
    <property type="entry name" value="Exo-inulinase, domain 1"/>
    <property type="match status" value="1"/>
</dbReference>
<evidence type="ECO:0000259" key="3">
    <source>
        <dbReference type="Pfam" id="PF06283"/>
    </source>
</evidence>
<accession>A0A5C5V2J8</accession>
<keyword evidence="6" id="KW-1185">Reference proteome</keyword>
<dbReference type="InterPro" id="IPR029010">
    <property type="entry name" value="ThuA-like"/>
</dbReference>
<feature type="region of interest" description="Disordered" evidence="1">
    <location>
        <begin position="484"/>
        <end position="507"/>
    </location>
</feature>
<evidence type="ECO:0000256" key="2">
    <source>
        <dbReference type="SAM" id="SignalP"/>
    </source>
</evidence>
<dbReference type="InterPro" id="IPR010496">
    <property type="entry name" value="AL/BT2_dom"/>
</dbReference>